<dbReference type="OrthoDB" id="2405412at2759"/>
<evidence type="ECO:0000313" key="12">
    <source>
        <dbReference type="EMBL" id="RXW16599.1"/>
    </source>
</evidence>
<feature type="region of interest" description="Disordered" evidence="9">
    <location>
        <begin position="526"/>
        <end position="563"/>
    </location>
</feature>
<feature type="domain" description="NOL9 N-terminal" evidence="11">
    <location>
        <begin position="230"/>
        <end position="313"/>
    </location>
</feature>
<dbReference type="Pfam" id="PF16575">
    <property type="entry name" value="CLP1_P"/>
    <property type="match status" value="1"/>
</dbReference>
<dbReference type="InterPro" id="IPR045116">
    <property type="entry name" value="Clp1/Grc3"/>
</dbReference>
<evidence type="ECO:0000256" key="3">
    <source>
        <dbReference type="ARBA" id="ARBA00019824"/>
    </source>
</evidence>
<keyword evidence="4" id="KW-0808">Transferase</keyword>
<feature type="compositionally biased region" description="Acidic residues" evidence="9">
    <location>
        <begin position="529"/>
        <end position="551"/>
    </location>
</feature>
<dbReference type="GO" id="GO:0051731">
    <property type="term" value="F:polynucleotide 5'-hydroxyl-kinase activity"/>
    <property type="evidence" value="ECO:0007669"/>
    <property type="project" value="InterPro"/>
</dbReference>
<dbReference type="EMBL" id="SDEE01000421">
    <property type="protein sequence ID" value="RXW16599.1"/>
    <property type="molecule type" value="Genomic_DNA"/>
</dbReference>
<name>A0A4Q2DB71_9AGAR</name>
<dbReference type="GO" id="GO:0005634">
    <property type="term" value="C:nucleus"/>
    <property type="evidence" value="ECO:0007669"/>
    <property type="project" value="TreeGrafter"/>
</dbReference>
<comment type="caution">
    <text evidence="12">The sequence shown here is derived from an EMBL/GenBank/DDBJ whole genome shotgun (WGS) entry which is preliminary data.</text>
</comment>
<feature type="compositionally biased region" description="Low complexity" evidence="9">
    <location>
        <begin position="1"/>
        <end position="19"/>
    </location>
</feature>
<dbReference type="GO" id="GO:0005524">
    <property type="term" value="F:ATP binding"/>
    <property type="evidence" value="ECO:0007669"/>
    <property type="project" value="UniProtKB-KW"/>
</dbReference>
<organism evidence="12 13">
    <name type="scientific">Candolleomyces aberdarensis</name>
    <dbReference type="NCBI Taxonomy" id="2316362"/>
    <lineage>
        <taxon>Eukaryota</taxon>
        <taxon>Fungi</taxon>
        <taxon>Dikarya</taxon>
        <taxon>Basidiomycota</taxon>
        <taxon>Agaricomycotina</taxon>
        <taxon>Agaricomycetes</taxon>
        <taxon>Agaricomycetidae</taxon>
        <taxon>Agaricales</taxon>
        <taxon>Agaricineae</taxon>
        <taxon>Psathyrellaceae</taxon>
        <taxon>Candolleomyces</taxon>
    </lineage>
</organism>
<evidence type="ECO:0000256" key="4">
    <source>
        <dbReference type="ARBA" id="ARBA00022679"/>
    </source>
</evidence>
<dbReference type="GO" id="GO:0000448">
    <property type="term" value="P:cleavage in ITS2 between 5.8S rRNA and LSU-rRNA of tricistronic rRNA transcript (SSU-rRNA, 5.8S rRNA, LSU-rRNA)"/>
    <property type="evidence" value="ECO:0007669"/>
    <property type="project" value="TreeGrafter"/>
</dbReference>
<dbReference type="InterPro" id="IPR027417">
    <property type="entry name" value="P-loop_NTPase"/>
</dbReference>
<dbReference type="PANTHER" id="PTHR12755:SF3">
    <property type="entry name" value="POLYNUCLEOTIDE 5'-HYDROXYL-KINASE NOL9"/>
    <property type="match status" value="1"/>
</dbReference>
<evidence type="ECO:0000259" key="10">
    <source>
        <dbReference type="Pfam" id="PF16575"/>
    </source>
</evidence>
<dbReference type="InterPro" id="IPR032319">
    <property type="entry name" value="CLP1_P"/>
</dbReference>
<evidence type="ECO:0000256" key="9">
    <source>
        <dbReference type="SAM" id="MobiDB-lite"/>
    </source>
</evidence>
<evidence type="ECO:0000256" key="2">
    <source>
        <dbReference type="ARBA" id="ARBA00018706"/>
    </source>
</evidence>
<feature type="domain" description="Clp1 P-loop" evidence="10">
    <location>
        <begin position="408"/>
        <end position="509"/>
    </location>
</feature>
<evidence type="ECO:0000256" key="1">
    <source>
        <dbReference type="ARBA" id="ARBA00011003"/>
    </source>
</evidence>
<comment type="similarity">
    <text evidence="1">Belongs to the Clp1 family. NOL9/GRC3 subfamily.</text>
</comment>
<protein>
    <recommendedName>
        <fullName evidence="3">Polynucleotide 5'-hydroxyl-kinase GRC3</fullName>
    </recommendedName>
    <alternativeName>
        <fullName evidence="8">Polynucleotide 5'-hydroxyl-kinase NOL9</fullName>
    </alternativeName>
    <alternativeName>
        <fullName evidence="2">Polynucleotide 5'-hydroxyl-kinase grc3</fullName>
    </alternativeName>
</protein>
<evidence type="ECO:0000256" key="5">
    <source>
        <dbReference type="ARBA" id="ARBA00022741"/>
    </source>
</evidence>
<keyword evidence="5" id="KW-0547">Nucleotide-binding</keyword>
<evidence type="ECO:0000256" key="7">
    <source>
        <dbReference type="ARBA" id="ARBA00022840"/>
    </source>
</evidence>
<evidence type="ECO:0000259" key="11">
    <source>
        <dbReference type="Pfam" id="PF24419"/>
    </source>
</evidence>
<feature type="compositionally biased region" description="Polar residues" evidence="9">
    <location>
        <begin position="113"/>
        <end position="122"/>
    </location>
</feature>
<proteinExistence type="inferred from homology"/>
<dbReference type="PANTHER" id="PTHR12755">
    <property type="entry name" value="CLEAVAGE/POLYADENYLATION FACTOR IA SUBUNIT CLP1P"/>
    <property type="match status" value="1"/>
</dbReference>
<sequence>MISAVAARKAALAKAQAQARSDDGDVSMTATPEAGPSYSSYSSKRKSQSSSETEQKRTPSSSRNKKKPKTKRPEDLHEGDDEERLGGTSKRKRKDSKRVLKKNAKPASRPQRYFTTQQQDSFKQGEDVIALGSDAESDSVSLIVGLEGADDEDEDAVLSSESLSDEDDLMQIDGGLTLSTLFPHTQKPSQQQTISTPLSTFKPTLEETVFPLSEDELSKLGLGKIPPSTILLFPSHDTLCLLGTCSITVLHGSITMFGTTLHASPEPHRVFAPKSSPLPVIRCAFTSTKSSSSSLLPNLSLPSRIEVDEDLKRHGAVLLFSELRTGVEGLGRICRPFLNVFEPSKWQHCESGVIGIRGLSIVYDQLSDTHPFVLPPSWSDALDRAISANLPSTSNGVDETGNVYLAKGPKNAGKSTFAKTLVNRLLEVYTHVAYLDLDPGQPEFTPPGLISLSLLSKPVFGPPWTHPSVSTNQSSPITVKSLYLGCTTPKNEVELWLEGARALWECYREGVRFGSASASSYSKFGHEFEEGEEDGEGDGDDEDEDKDEEDGGEKRGVEGPRGRRRRIKTIIPLVINTMGWTKGLGADLTRKIEDEFGVVDIFAFSSPSHHQQDESEPVHHQRGHGFSAFQSTGYDEYSTGTIANGKRPRVYDLQPPIPSIPEGPGGRGGVGGGTWSGAADQRTMNLLSYFHSVFPSPPPTSPTPSSHTSPISLDIEWQTQKPLLAIRPYNLSLRQAGIKKIVLCGAGSEDVVMEEVGRVLCGGVVGLVVDDVDDGGNVDLDNEGEDMGDLIYWFRLYLLQFTVISAQGTPVMFPVLVWKLRVRGVVIWALAVLFDFENPLQFIPVD</sequence>
<dbReference type="STRING" id="2316362.A0A4Q2DB71"/>
<feature type="region of interest" description="Disordered" evidence="9">
    <location>
        <begin position="1"/>
        <end position="122"/>
    </location>
</feature>
<keyword evidence="6" id="KW-0418">Kinase</keyword>
<dbReference type="Gene3D" id="3.40.50.300">
    <property type="entry name" value="P-loop containing nucleotide triphosphate hydrolases"/>
    <property type="match status" value="1"/>
</dbReference>
<evidence type="ECO:0000256" key="8">
    <source>
        <dbReference type="ARBA" id="ARBA00071212"/>
    </source>
</evidence>
<dbReference type="Proteomes" id="UP000290288">
    <property type="component" value="Unassembled WGS sequence"/>
</dbReference>
<reference evidence="12 13" key="1">
    <citation type="submission" date="2019-01" db="EMBL/GenBank/DDBJ databases">
        <title>Draft genome sequence of Psathyrella aberdarensis IHI B618.</title>
        <authorList>
            <person name="Buettner E."/>
            <person name="Kellner H."/>
        </authorList>
    </citation>
    <scope>NUCLEOTIDE SEQUENCE [LARGE SCALE GENOMIC DNA]</scope>
    <source>
        <strain evidence="12 13">IHI B618</strain>
    </source>
</reference>
<feature type="compositionally biased region" description="Basic residues" evidence="9">
    <location>
        <begin position="89"/>
        <end position="104"/>
    </location>
</feature>
<evidence type="ECO:0000313" key="13">
    <source>
        <dbReference type="Proteomes" id="UP000290288"/>
    </source>
</evidence>
<gene>
    <name evidence="12" type="ORF">EST38_g9248</name>
</gene>
<dbReference type="InterPro" id="IPR057573">
    <property type="entry name" value="NOL9_N"/>
</dbReference>
<dbReference type="AlphaFoldDB" id="A0A4Q2DB71"/>
<feature type="compositionally biased region" description="Low complexity" evidence="9">
    <location>
        <begin position="37"/>
        <end position="52"/>
    </location>
</feature>
<evidence type="ECO:0000256" key="6">
    <source>
        <dbReference type="ARBA" id="ARBA00022777"/>
    </source>
</evidence>
<dbReference type="Pfam" id="PF24419">
    <property type="entry name" value="Cupin_NOL9"/>
    <property type="match status" value="1"/>
</dbReference>
<accession>A0A4Q2DB71</accession>
<keyword evidence="7" id="KW-0067">ATP-binding</keyword>
<feature type="compositionally biased region" description="Basic and acidic residues" evidence="9">
    <location>
        <begin position="552"/>
        <end position="561"/>
    </location>
</feature>
<keyword evidence="13" id="KW-1185">Reference proteome</keyword>